<accession>A0ABU1JDE6</accession>
<evidence type="ECO:0000313" key="8">
    <source>
        <dbReference type="EMBL" id="MDR6270164.1"/>
    </source>
</evidence>
<organism evidence="8 9">
    <name type="scientific">Arthrobacter russicus</name>
    <dbReference type="NCBI Taxonomy" id="172040"/>
    <lineage>
        <taxon>Bacteria</taxon>
        <taxon>Bacillati</taxon>
        <taxon>Actinomycetota</taxon>
        <taxon>Actinomycetes</taxon>
        <taxon>Micrococcales</taxon>
        <taxon>Micrococcaceae</taxon>
        <taxon>Arthrobacter</taxon>
    </lineage>
</organism>
<dbReference type="InterPro" id="IPR018076">
    <property type="entry name" value="T2SS_GspF_dom"/>
</dbReference>
<dbReference type="Pfam" id="PF00482">
    <property type="entry name" value="T2SSF"/>
    <property type="match status" value="1"/>
</dbReference>
<keyword evidence="2" id="KW-1003">Cell membrane</keyword>
<keyword evidence="5 6" id="KW-0472">Membrane</keyword>
<name>A0ABU1JDE6_9MICC</name>
<dbReference type="PANTHER" id="PTHR35007">
    <property type="entry name" value="INTEGRAL MEMBRANE PROTEIN-RELATED"/>
    <property type="match status" value="1"/>
</dbReference>
<feature type="domain" description="Type II secretion system protein GspF" evidence="7">
    <location>
        <begin position="46"/>
        <end position="170"/>
    </location>
</feature>
<proteinExistence type="predicted"/>
<comment type="subcellular location">
    <subcellularLocation>
        <location evidence="1">Cell membrane</location>
        <topology evidence="1">Multi-pass membrane protein</topology>
    </subcellularLocation>
</comment>
<evidence type="ECO:0000256" key="4">
    <source>
        <dbReference type="ARBA" id="ARBA00022989"/>
    </source>
</evidence>
<dbReference type="Proteomes" id="UP001185069">
    <property type="component" value="Unassembled WGS sequence"/>
</dbReference>
<reference evidence="8 9" key="1">
    <citation type="submission" date="2023-07" db="EMBL/GenBank/DDBJ databases">
        <title>Sequencing the genomes of 1000 actinobacteria strains.</title>
        <authorList>
            <person name="Klenk H.-P."/>
        </authorList>
    </citation>
    <scope>NUCLEOTIDE SEQUENCE [LARGE SCALE GENOMIC DNA]</scope>
    <source>
        <strain evidence="8 9">DSM 14555</strain>
    </source>
</reference>
<evidence type="ECO:0000256" key="2">
    <source>
        <dbReference type="ARBA" id="ARBA00022475"/>
    </source>
</evidence>
<sequence length="181" mass="18911">MNLLVFGCGLLGVLLLFSPTAGDRAFRPAAARPKEPDGVQDLPLLLDLLAALLAAGLPLDRSLRELGAICSRSLGGSLAMVGAALGLGSEWSAAWRGILNAAPLRALVDLERSTRLLALTGAPSAVLLRAEATRLRQERQRELQRRAAALGVKLVLPMGLCALPAFMLLGVVPVLIALLPG</sequence>
<keyword evidence="9" id="KW-1185">Reference proteome</keyword>
<dbReference type="EMBL" id="JAVDQF010000001">
    <property type="protein sequence ID" value="MDR6270164.1"/>
    <property type="molecule type" value="Genomic_DNA"/>
</dbReference>
<evidence type="ECO:0000256" key="6">
    <source>
        <dbReference type="SAM" id="Phobius"/>
    </source>
</evidence>
<feature type="transmembrane region" description="Helical" evidence="6">
    <location>
        <begin position="42"/>
        <end position="59"/>
    </location>
</feature>
<dbReference type="PANTHER" id="PTHR35007:SF3">
    <property type="entry name" value="POSSIBLE CONSERVED ALANINE RICH MEMBRANE PROTEIN"/>
    <property type="match status" value="1"/>
</dbReference>
<protein>
    <submittedName>
        <fullName evidence="8">Pilus assembly protein TadC</fullName>
    </submittedName>
</protein>
<evidence type="ECO:0000259" key="7">
    <source>
        <dbReference type="Pfam" id="PF00482"/>
    </source>
</evidence>
<keyword evidence="4 6" id="KW-1133">Transmembrane helix</keyword>
<evidence type="ECO:0000256" key="5">
    <source>
        <dbReference type="ARBA" id="ARBA00023136"/>
    </source>
</evidence>
<comment type="caution">
    <text evidence="8">The sequence shown here is derived from an EMBL/GenBank/DDBJ whole genome shotgun (WGS) entry which is preliminary data.</text>
</comment>
<gene>
    <name evidence="8" type="ORF">JOE69_002402</name>
</gene>
<evidence type="ECO:0000256" key="1">
    <source>
        <dbReference type="ARBA" id="ARBA00004651"/>
    </source>
</evidence>
<keyword evidence="3 6" id="KW-0812">Transmembrane</keyword>
<evidence type="ECO:0000256" key="3">
    <source>
        <dbReference type="ARBA" id="ARBA00022692"/>
    </source>
</evidence>
<feature type="transmembrane region" description="Helical" evidence="6">
    <location>
        <begin position="154"/>
        <end position="179"/>
    </location>
</feature>
<evidence type="ECO:0000313" key="9">
    <source>
        <dbReference type="Proteomes" id="UP001185069"/>
    </source>
</evidence>
<dbReference type="RefSeq" id="WP_309799040.1">
    <property type="nucleotide sequence ID" value="NZ_BAAAHY010000005.1"/>
</dbReference>